<dbReference type="InterPro" id="IPR027470">
    <property type="entry name" value="Cation_efflux_CTD"/>
</dbReference>
<evidence type="ECO:0000256" key="1">
    <source>
        <dbReference type="ARBA" id="ARBA00004141"/>
    </source>
</evidence>
<keyword evidence="4 7" id="KW-0812">Transmembrane</keyword>
<dbReference type="Pfam" id="PF01545">
    <property type="entry name" value="Cation_efflux"/>
    <property type="match status" value="1"/>
</dbReference>
<dbReference type="Proteomes" id="UP000490800">
    <property type="component" value="Unassembled WGS sequence"/>
</dbReference>
<comment type="caution">
    <text evidence="10">The sequence shown here is derived from an EMBL/GenBank/DDBJ whole genome shotgun (WGS) entry which is preliminary data.</text>
</comment>
<feature type="transmembrane region" description="Helical" evidence="7">
    <location>
        <begin position="6"/>
        <end position="26"/>
    </location>
</feature>
<reference evidence="10 11" key="1">
    <citation type="journal article" date="2019" name="Microorganisms">
        <title>Paenibacillus lutrae sp. nov., A Chitinolytic Species Isolated from A River Otter in Castril Natural Park, Granada, Spain.</title>
        <authorList>
            <person name="Rodriguez M."/>
            <person name="Reina J.C."/>
            <person name="Bejar V."/>
            <person name="Llamas I."/>
        </authorList>
    </citation>
    <scope>NUCLEOTIDE SEQUENCE [LARGE SCALE GENOMIC DNA]</scope>
    <source>
        <strain evidence="10 11">N10</strain>
    </source>
</reference>
<comment type="subcellular location">
    <subcellularLocation>
        <location evidence="1">Membrane</location>
        <topology evidence="1">Multi-pass membrane protein</topology>
    </subcellularLocation>
</comment>
<dbReference type="SUPFAM" id="SSF161111">
    <property type="entry name" value="Cation efflux protein transmembrane domain-like"/>
    <property type="match status" value="1"/>
</dbReference>
<dbReference type="InterPro" id="IPR036837">
    <property type="entry name" value="Cation_efflux_CTD_sf"/>
</dbReference>
<evidence type="ECO:0000313" key="10">
    <source>
        <dbReference type="EMBL" id="MVO99767.1"/>
    </source>
</evidence>
<dbReference type="Pfam" id="PF16916">
    <property type="entry name" value="ZT_dimer"/>
    <property type="match status" value="1"/>
</dbReference>
<accession>A0A7X3JZ72</accession>
<feature type="transmembrane region" description="Helical" evidence="7">
    <location>
        <begin position="145"/>
        <end position="163"/>
    </location>
</feature>
<feature type="domain" description="Cation efflux protein transmembrane" evidence="8">
    <location>
        <begin position="4"/>
        <end position="203"/>
    </location>
</feature>
<evidence type="ECO:0000256" key="4">
    <source>
        <dbReference type="ARBA" id="ARBA00022692"/>
    </source>
</evidence>
<dbReference type="InterPro" id="IPR058533">
    <property type="entry name" value="Cation_efflux_TM"/>
</dbReference>
<evidence type="ECO:0000259" key="8">
    <source>
        <dbReference type="Pfam" id="PF01545"/>
    </source>
</evidence>
<dbReference type="InterPro" id="IPR002524">
    <property type="entry name" value="Cation_efflux"/>
</dbReference>
<evidence type="ECO:0000256" key="5">
    <source>
        <dbReference type="ARBA" id="ARBA00022989"/>
    </source>
</evidence>
<keyword evidence="5 7" id="KW-1133">Transmembrane helix</keyword>
<evidence type="ECO:0000256" key="6">
    <source>
        <dbReference type="ARBA" id="ARBA00023136"/>
    </source>
</evidence>
<feature type="transmembrane region" description="Helical" evidence="7">
    <location>
        <begin position="71"/>
        <end position="93"/>
    </location>
</feature>
<keyword evidence="11" id="KW-1185">Reference proteome</keyword>
<protein>
    <submittedName>
        <fullName evidence="10">Cation diffusion facilitator family transporter</fullName>
    </submittedName>
</protein>
<dbReference type="EMBL" id="RHLK01000004">
    <property type="protein sequence ID" value="MVO99767.1"/>
    <property type="molecule type" value="Genomic_DNA"/>
</dbReference>
<keyword evidence="6 7" id="KW-0472">Membrane</keyword>
<evidence type="ECO:0000256" key="2">
    <source>
        <dbReference type="ARBA" id="ARBA00008114"/>
    </source>
</evidence>
<feature type="domain" description="Cation efflux protein cytoplasmic" evidence="9">
    <location>
        <begin position="208"/>
        <end position="284"/>
    </location>
</feature>
<name>A0A7X3JZ72_9BACL</name>
<dbReference type="Gene3D" id="1.20.1510.10">
    <property type="entry name" value="Cation efflux protein transmembrane domain"/>
    <property type="match status" value="1"/>
</dbReference>
<organism evidence="10 11">
    <name type="scientific">Paenibacillus lutrae</name>
    <dbReference type="NCBI Taxonomy" id="2078573"/>
    <lineage>
        <taxon>Bacteria</taxon>
        <taxon>Bacillati</taxon>
        <taxon>Bacillota</taxon>
        <taxon>Bacilli</taxon>
        <taxon>Bacillales</taxon>
        <taxon>Paenibacillaceae</taxon>
        <taxon>Paenibacillus</taxon>
    </lineage>
</organism>
<sequence>MIAMWISLISNVLLTAIKLVVGWLFGSQVLIADGIHNAGDVIATATAYSSMKISSRPADHEHPYGHGKAEVLGSGAVALLLAAAAVYMGYHAVTALFEPPGEAHLMALIAAVISLVWKQWLYVYTIKLGRQMNSKGLIATAYDHLADVYASIAASVGIGLALAGDHFNIPFLAYGDPFAGIIVSLLVLKLAYSMGREAIDILMEKNVDDHKLQQYQTIIKQFPGVKRIDRLRAREHGHYILVDARIGVLGILTIQEGHDIGRGIKEKIKGEHPEVDEVLVHLNPWYPDEDKNPPDGIEGQRHLVNGSSSNVIIGVDDSG</sequence>
<dbReference type="InterPro" id="IPR027469">
    <property type="entry name" value="Cation_efflux_TMD_sf"/>
</dbReference>
<gene>
    <name evidence="10" type="ORF">EDM21_09520</name>
</gene>
<keyword evidence="3" id="KW-0813">Transport</keyword>
<proteinExistence type="inferred from homology"/>
<feature type="transmembrane region" description="Helical" evidence="7">
    <location>
        <begin position="105"/>
        <end position="124"/>
    </location>
</feature>
<dbReference type="RefSeq" id="WP_157335345.1">
    <property type="nucleotide sequence ID" value="NZ_RHLK01000004.1"/>
</dbReference>
<dbReference type="FunFam" id="1.20.1510.10:FF:000006">
    <property type="entry name" value="Divalent cation efflux transporter"/>
    <property type="match status" value="1"/>
</dbReference>
<evidence type="ECO:0000313" key="11">
    <source>
        <dbReference type="Proteomes" id="UP000490800"/>
    </source>
</evidence>
<evidence type="ECO:0000259" key="9">
    <source>
        <dbReference type="Pfam" id="PF16916"/>
    </source>
</evidence>
<dbReference type="PANTHER" id="PTHR43840">
    <property type="entry name" value="MITOCHONDRIAL METAL TRANSPORTER 1-RELATED"/>
    <property type="match status" value="1"/>
</dbReference>
<comment type="similarity">
    <text evidence="2">Belongs to the cation diffusion facilitator (CDF) transporter (TC 2.A.4) family.</text>
</comment>
<evidence type="ECO:0000256" key="7">
    <source>
        <dbReference type="SAM" id="Phobius"/>
    </source>
</evidence>
<dbReference type="GO" id="GO:0008324">
    <property type="term" value="F:monoatomic cation transmembrane transporter activity"/>
    <property type="evidence" value="ECO:0007669"/>
    <property type="project" value="InterPro"/>
</dbReference>
<dbReference type="SUPFAM" id="SSF160240">
    <property type="entry name" value="Cation efflux protein cytoplasmic domain-like"/>
    <property type="match status" value="1"/>
</dbReference>
<dbReference type="AlphaFoldDB" id="A0A7X3JZ72"/>
<dbReference type="NCBIfam" id="TIGR01297">
    <property type="entry name" value="CDF"/>
    <property type="match status" value="1"/>
</dbReference>
<dbReference type="PANTHER" id="PTHR43840:SF15">
    <property type="entry name" value="MITOCHONDRIAL METAL TRANSPORTER 1-RELATED"/>
    <property type="match status" value="1"/>
</dbReference>
<evidence type="ECO:0000256" key="3">
    <source>
        <dbReference type="ARBA" id="ARBA00022448"/>
    </source>
</evidence>
<feature type="transmembrane region" description="Helical" evidence="7">
    <location>
        <begin position="169"/>
        <end position="188"/>
    </location>
</feature>
<dbReference type="GO" id="GO:0016020">
    <property type="term" value="C:membrane"/>
    <property type="evidence" value="ECO:0007669"/>
    <property type="project" value="UniProtKB-SubCell"/>
</dbReference>
<dbReference type="Gene3D" id="3.30.70.1350">
    <property type="entry name" value="Cation efflux protein, cytoplasmic domain"/>
    <property type="match status" value="1"/>
</dbReference>
<dbReference type="OrthoDB" id="9806522at2"/>
<dbReference type="InterPro" id="IPR050291">
    <property type="entry name" value="CDF_Transporter"/>
</dbReference>